<gene>
    <name evidence="1" type="ORF">CW682_04445</name>
</gene>
<keyword evidence="2" id="KW-1185">Reference proteome</keyword>
<comment type="caution">
    <text evidence="1">The sequence shown here is derived from an EMBL/GenBank/DDBJ whole genome shotgun (WGS) entry which is preliminary data.</text>
</comment>
<evidence type="ECO:0000313" key="2">
    <source>
        <dbReference type="Proteomes" id="UP000233606"/>
    </source>
</evidence>
<accession>A0ACC9MTQ2</accession>
<evidence type="ECO:0000313" key="1">
    <source>
        <dbReference type="EMBL" id="PKE56768.1"/>
    </source>
</evidence>
<proteinExistence type="predicted"/>
<reference evidence="1" key="1">
    <citation type="submission" date="2017-12" db="EMBL/GenBank/DDBJ databases">
        <title>Genomics of Macrococcus caseolyticus.</title>
        <authorList>
            <person name="MacFadyen A.C."/>
            <person name="Paterson G.K."/>
        </authorList>
    </citation>
    <scope>NUCLEOTIDE SEQUENCE</scope>
    <source>
        <strain evidence="1">5459_5_49</strain>
    </source>
</reference>
<dbReference type="Proteomes" id="UP000233606">
    <property type="component" value="Unassembled WGS sequence"/>
</dbReference>
<dbReference type="EMBL" id="PIWU01000005">
    <property type="protein sequence ID" value="PKE56768.1"/>
    <property type="molecule type" value="Genomic_DNA"/>
</dbReference>
<protein>
    <submittedName>
        <fullName evidence="1">Uncharacterized protein</fullName>
    </submittedName>
</protein>
<organism evidence="1 2">
    <name type="scientific">Macrococcoides caseolyticum</name>
    <dbReference type="NCBI Taxonomy" id="69966"/>
    <lineage>
        <taxon>Bacteria</taxon>
        <taxon>Bacillati</taxon>
        <taxon>Bacillota</taxon>
        <taxon>Bacilli</taxon>
        <taxon>Bacillales</taxon>
        <taxon>Staphylococcaceae</taxon>
        <taxon>Macrococcoides</taxon>
    </lineage>
</organism>
<name>A0ACC9MTQ2_9STAP</name>
<sequence>MNSYLRKRYRRLLVNLYMCFRKEQVMADITWVKLKTDMFDNEKIKLIEALPDSDTILIIWIKLIAYAGKVNAGGYIMLTENIPMNEEELATIFNRPLNTVRLALNTFERYGMITKSDEGAIKIANWELHQNIDGMERVRLLNRERKRKQREKEKQQKLLEQNGHVTVTESHATEEDIDKELDIDIDIERDKDKDERKVTRPSSFDIFEQGGYGYLDPITMQKLFAWIDDFGDEGDSIVSKALDVGIEAGIKNYKYVNGILRNWHNKGFKTTAEIDANEIARQTKDNNQVKPNVQTTKRSPEEIARLKERNERNMREMLGGEDVEIITE</sequence>